<dbReference type="InterPro" id="IPR007421">
    <property type="entry name" value="Schlafen_AlbA_2_dom"/>
</dbReference>
<organism evidence="2 3">
    <name type="scientific">Sorangium cellulosum So0157-2</name>
    <dbReference type="NCBI Taxonomy" id="1254432"/>
    <lineage>
        <taxon>Bacteria</taxon>
        <taxon>Pseudomonadati</taxon>
        <taxon>Myxococcota</taxon>
        <taxon>Polyangia</taxon>
        <taxon>Polyangiales</taxon>
        <taxon>Polyangiaceae</taxon>
        <taxon>Sorangium</taxon>
    </lineage>
</organism>
<dbReference type="PANTHER" id="PTHR30595">
    <property type="entry name" value="GLPR-RELATED TRANSCRIPTIONAL REPRESSOR"/>
    <property type="match status" value="1"/>
</dbReference>
<dbReference type="KEGG" id="scu:SCE1572_40460"/>
<dbReference type="PANTHER" id="PTHR30595:SF6">
    <property type="entry name" value="SCHLAFEN ALBA-2 DOMAIN-CONTAINING PROTEIN"/>
    <property type="match status" value="1"/>
</dbReference>
<dbReference type="Gene3D" id="3.30.565.60">
    <property type="match status" value="1"/>
</dbReference>
<dbReference type="STRING" id="1254432.SCE1572_40460"/>
<dbReference type="eggNOG" id="COG2865">
    <property type="taxonomic scope" value="Bacteria"/>
</dbReference>
<dbReference type="Pfam" id="PF04326">
    <property type="entry name" value="SLFN_AlbA_2"/>
    <property type="match status" value="1"/>
</dbReference>
<name>S4Y724_SORCE</name>
<sequence>MGIKTTVMAGSDRDQLLALQEGHFVDLKSRRIAPRDLQKHFVAFANTDGGDIYIGIEDPEVRGPRIRGFEKPEDANDVIQALSDVLPTVDGVDFEFLAFERGGYVLHVSVPKSPRVHYTADSECYIRRNASTRKIKGDTITRLGYAKGSFSYENQLVDVDVESLLESPVLAQYLERIGTELAADSFLQKQKLIVYQGHNAQPTVAAVLLFDEEPQASLPTRCAIKVYRLNTTEREYKREYLAESPATIEGPLEQQIHSVIDHVNQLLSDATYKVDGELIKLKYPAEALFEILVNAVIHRDYSINDDIHVRVYDNRVEVQSPGRLPGSVTVDNILDERYARNPKIVRLLHKLPEPVNHDIGEGLNTAKNALHAAGLIPPSFLELENAFLVTIEHKQIASLEDLIVEHLRWNETVSNKVIRQLSGENSENKVKKAFQTLRGKQIIEPVDPNANAFRFIYKRGPQFPKP</sequence>
<evidence type="ECO:0000313" key="2">
    <source>
        <dbReference type="EMBL" id="AGP40236.1"/>
    </source>
</evidence>
<dbReference type="RefSeq" id="WP_020739962.1">
    <property type="nucleotide sequence ID" value="NC_021658.1"/>
</dbReference>
<feature type="domain" description="Schlafen AlbA-2" evidence="1">
    <location>
        <begin position="21"/>
        <end position="135"/>
    </location>
</feature>
<dbReference type="EMBL" id="CP003969">
    <property type="protein sequence ID" value="AGP40236.1"/>
    <property type="molecule type" value="Genomic_DNA"/>
</dbReference>
<dbReference type="Proteomes" id="UP000014803">
    <property type="component" value="Chromosome"/>
</dbReference>
<dbReference type="HOGENOM" id="CLU_024970_3_1_7"/>
<accession>S4Y724</accession>
<dbReference type="InterPro" id="IPR038461">
    <property type="entry name" value="Schlafen_AlbA_2_dom_sf"/>
</dbReference>
<dbReference type="InterPro" id="IPR038475">
    <property type="entry name" value="RecG_C_sf"/>
</dbReference>
<dbReference type="AlphaFoldDB" id="S4Y724"/>
<protein>
    <recommendedName>
        <fullName evidence="1">Schlafen AlbA-2 domain-containing protein</fullName>
    </recommendedName>
</protein>
<dbReference type="Pfam" id="PF13749">
    <property type="entry name" value="HATPase_c_4"/>
    <property type="match status" value="1"/>
</dbReference>
<gene>
    <name evidence="2" type="ORF">SCE1572_40460</name>
</gene>
<evidence type="ECO:0000313" key="3">
    <source>
        <dbReference type="Proteomes" id="UP000014803"/>
    </source>
</evidence>
<proteinExistence type="predicted"/>
<dbReference type="PATRIC" id="fig|1254432.3.peg.9139"/>
<dbReference type="Gene3D" id="3.30.950.30">
    <property type="entry name" value="Schlafen, AAA domain"/>
    <property type="match status" value="1"/>
</dbReference>
<reference evidence="2 3" key="1">
    <citation type="journal article" date="2013" name="Sci. Rep.">
        <title>Extraordinary expansion of a Sorangium cellulosum genome from an alkaline milieu.</title>
        <authorList>
            <person name="Han K."/>
            <person name="Li Z.F."/>
            <person name="Peng R."/>
            <person name="Zhu L.P."/>
            <person name="Zhou T."/>
            <person name="Wang L.G."/>
            <person name="Li S.G."/>
            <person name="Zhang X.B."/>
            <person name="Hu W."/>
            <person name="Wu Z.H."/>
            <person name="Qin N."/>
            <person name="Li Y.Z."/>
        </authorList>
    </citation>
    <scope>NUCLEOTIDE SEQUENCE [LARGE SCALE GENOMIC DNA]</scope>
    <source>
        <strain evidence="2 3">So0157-2</strain>
    </source>
</reference>
<evidence type="ECO:0000259" key="1">
    <source>
        <dbReference type="Pfam" id="PF04326"/>
    </source>
</evidence>